<feature type="domain" description="EGF-like" evidence="8">
    <location>
        <begin position="47"/>
        <end position="82"/>
    </location>
</feature>
<dbReference type="PROSITE" id="PS00010">
    <property type="entry name" value="ASX_HYDROXYL"/>
    <property type="match status" value="3"/>
</dbReference>
<feature type="disulfide bond" evidence="7">
    <location>
        <begin position="35"/>
        <end position="44"/>
    </location>
</feature>
<feature type="disulfide bond" evidence="7">
    <location>
        <begin position="250"/>
        <end position="259"/>
    </location>
</feature>
<dbReference type="CDD" id="cd00054">
    <property type="entry name" value="EGF_CA"/>
    <property type="match status" value="2"/>
</dbReference>
<dbReference type="GO" id="GO:0005509">
    <property type="term" value="F:calcium ion binding"/>
    <property type="evidence" value="ECO:0007669"/>
    <property type="project" value="InterPro"/>
</dbReference>
<keyword evidence="1" id="KW-0217">Developmental protein</keyword>
<evidence type="ECO:0000256" key="2">
    <source>
        <dbReference type="ARBA" id="ARBA00022536"/>
    </source>
</evidence>
<dbReference type="SUPFAM" id="SSF57196">
    <property type="entry name" value="EGF/Laminin"/>
    <property type="match status" value="1"/>
</dbReference>
<dbReference type="GO" id="GO:0009887">
    <property type="term" value="P:animal organ morphogenesis"/>
    <property type="evidence" value="ECO:0007669"/>
    <property type="project" value="UniProtKB-ARBA"/>
</dbReference>
<dbReference type="FunFam" id="2.10.25.10:FF:000136">
    <property type="entry name" value="Neurogenic locus notch 1"/>
    <property type="match status" value="1"/>
</dbReference>
<dbReference type="PANTHER" id="PTHR12916">
    <property type="entry name" value="CYTOCHROME C OXIDASE POLYPEPTIDE VIC-2"/>
    <property type="match status" value="1"/>
</dbReference>
<dbReference type="Gene3D" id="2.10.25.10">
    <property type="entry name" value="Laminin"/>
    <property type="match status" value="6"/>
</dbReference>
<dbReference type="InterPro" id="IPR009030">
    <property type="entry name" value="Growth_fac_rcpt_cys_sf"/>
</dbReference>
<dbReference type="SMART" id="SM00181">
    <property type="entry name" value="EGF"/>
    <property type="match status" value="6"/>
</dbReference>
<evidence type="ECO:0000256" key="7">
    <source>
        <dbReference type="PROSITE-ProRule" id="PRU00076"/>
    </source>
</evidence>
<dbReference type="InterPro" id="IPR000152">
    <property type="entry name" value="EGF-type_Asp/Asn_hydroxyl_site"/>
</dbReference>
<name>A0A183DQT1_9BILA</name>
<dbReference type="PANTHER" id="PTHR12916:SF9">
    <property type="entry name" value="NEUROGENIC LOCUS NOTCH HOMOLOG PROTEIN 1-RELATED"/>
    <property type="match status" value="1"/>
</dbReference>
<dbReference type="FunFam" id="2.10.25.10:FF:000125">
    <property type="entry name" value="Neurogenic locus notch protein-like"/>
    <property type="match status" value="1"/>
</dbReference>
<feature type="disulfide bond" evidence="7">
    <location>
        <begin position="211"/>
        <end position="220"/>
    </location>
</feature>
<dbReference type="InterPro" id="IPR018097">
    <property type="entry name" value="EGF_Ca-bd_CS"/>
</dbReference>
<dbReference type="GO" id="GO:0001764">
    <property type="term" value="P:neuron migration"/>
    <property type="evidence" value="ECO:0007669"/>
    <property type="project" value="UniProtKB-ARBA"/>
</dbReference>
<dbReference type="GO" id="GO:0016358">
    <property type="term" value="P:dendrite development"/>
    <property type="evidence" value="ECO:0007669"/>
    <property type="project" value="UniProtKB-ARBA"/>
</dbReference>
<comment type="caution">
    <text evidence="7">Lacks conserved residue(s) required for the propagation of feature annotation.</text>
</comment>
<evidence type="ECO:0000259" key="8">
    <source>
        <dbReference type="PROSITE" id="PS50026"/>
    </source>
</evidence>
<dbReference type="InterPro" id="IPR013032">
    <property type="entry name" value="EGF-like_CS"/>
</dbReference>
<feature type="domain" description="EGF-like" evidence="8">
    <location>
        <begin position="87"/>
        <end position="124"/>
    </location>
</feature>
<dbReference type="PROSITE" id="PS01186">
    <property type="entry name" value="EGF_2"/>
    <property type="match status" value="4"/>
</dbReference>
<dbReference type="SUPFAM" id="SSF57184">
    <property type="entry name" value="Growth factor receptor domain"/>
    <property type="match status" value="2"/>
</dbReference>
<feature type="disulfide bond" evidence="7">
    <location>
        <begin position="173"/>
        <end position="182"/>
    </location>
</feature>
<evidence type="ECO:0000256" key="5">
    <source>
        <dbReference type="ARBA" id="ARBA00023157"/>
    </source>
</evidence>
<keyword evidence="3" id="KW-0732">Signal</keyword>
<sequence length="273" mass="30059">LTLIGERCDERNYCEGNPCINGVCTSTSKGYHCACPPGLHGERCDMDVNECHSNPCHRGKCVNEFGSYRCECPRGFSGRHCETFSLSNDPCAASPCQNGAKCYTYRDKYYSCECRAGFTGRHCEVNIDDCSENACMNGGRFCEQDVDECELGLHDCKNGGTCFNKKEGYHCVCVNGWEGEHCEINKDDCVDALCEAGSTCVDHVAKYTCECPPGRIGLFCHMEDPCLANPCRTGSVCEPDTSSGKYTCECPKGYTGEDCSEDINECEQVNKKQ</sequence>
<dbReference type="PROSITE" id="PS01187">
    <property type="entry name" value="EGF_CA"/>
    <property type="match status" value="3"/>
</dbReference>
<keyword evidence="2 7" id="KW-0245">EGF-like domain</keyword>
<dbReference type="SMART" id="SM00179">
    <property type="entry name" value="EGF_CA"/>
    <property type="match status" value="6"/>
</dbReference>
<dbReference type="Pfam" id="PF12661">
    <property type="entry name" value="hEGF"/>
    <property type="match status" value="1"/>
</dbReference>
<accession>A0A183DQT1</accession>
<protein>
    <submittedName>
        <fullName evidence="9">Notch</fullName>
    </submittedName>
</protein>
<dbReference type="FunFam" id="2.10.25.10:FF:000080">
    <property type="entry name" value="Neurogenic locus notch 1"/>
    <property type="match status" value="1"/>
</dbReference>
<evidence type="ECO:0000256" key="4">
    <source>
        <dbReference type="ARBA" id="ARBA00022737"/>
    </source>
</evidence>
<organism evidence="9">
    <name type="scientific">Gongylonema pulchrum</name>
    <dbReference type="NCBI Taxonomy" id="637853"/>
    <lineage>
        <taxon>Eukaryota</taxon>
        <taxon>Metazoa</taxon>
        <taxon>Ecdysozoa</taxon>
        <taxon>Nematoda</taxon>
        <taxon>Chromadorea</taxon>
        <taxon>Rhabditida</taxon>
        <taxon>Spirurina</taxon>
        <taxon>Spiruromorpha</taxon>
        <taxon>Spiruroidea</taxon>
        <taxon>Gongylonematidae</taxon>
        <taxon>Gongylonema</taxon>
    </lineage>
</organism>
<dbReference type="Pfam" id="PF07645">
    <property type="entry name" value="EGF_CA"/>
    <property type="match status" value="2"/>
</dbReference>
<evidence type="ECO:0000256" key="3">
    <source>
        <dbReference type="ARBA" id="ARBA00022729"/>
    </source>
</evidence>
<evidence type="ECO:0000256" key="6">
    <source>
        <dbReference type="ARBA" id="ARBA00023180"/>
    </source>
</evidence>
<reference evidence="9" key="1">
    <citation type="submission" date="2016-06" db="UniProtKB">
        <authorList>
            <consortium name="WormBaseParasite"/>
        </authorList>
    </citation>
    <scope>IDENTIFICATION</scope>
</reference>
<dbReference type="InterPro" id="IPR049883">
    <property type="entry name" value="NOTCH1_EGF-like"/>
</dbReference>
<proteinExistence type="predicted"/>
<keyword evidence="4" id="KW-0677">Repeat</keyword>
<dbReference type="WBParaSite" id="GPUH_0001108501-mRNA-1">
    <property type="protein sequence ID" value="GPUH_0001108501-mRNA-1"/>
    <property type="gene ID" value="GPUH_0001108501"/>
</dbReference>
<feature type="domain" description="EGF-like" evidence="8">
    <location>
        <begin position="185"/>
        <end position="221"/>
    </location>
</feature>
<dbReference type="InterPro" id="IPR000742">
    <property type="entry name" value="EGF"/>
</dbReference>
<keyword evidence="5 7" id="KW-1015">Disulfide bond</keyword>
<keyword evidence="6" id="KW-0325">Glycoprotein</keyword>
<feature type="domain" description="EGF-like" evidence="8">
    <location>
        <begin position="10"/>
        <end position="45"/>
    </location>
</feature>
<dbReference type="GO" id="GO:0043005">
    <property type="term" value="C:neuron projection"/>
    <property type="evidence" value="ECO:0007669"/>
    <property type="project" value="UniProtKB-ARBA"/>
</dbReference>
<feature type="disulfide bond" evidence="7">
    <location>
        <begin position="231"/>
        <end position="248"/>
    </location>
</feature>
<dbReference type="GO" id="GO:0007219">
    <property type="term" value="P:Notch signaling pathway"/>
    <property type="evidence" value="ECO:0007669"/>
    <property type="project" value="TreeGrafter"/>
</dbReference>
<dbReference type="AlphaFoldDB" id="A0A183DQT1"/>
<feature type="domain" description="EGF-like" evidence="8">
    <location>
        <begin position="145"/>
        <end position="183"/>
    </location>
</feature>
<feature type="disulfide bond" evidence="7">
    <location>
        <begin position="72"/>
        <end position="81"/>
    </location>
</feature>
<feature type="domain" description="EGF-like" evidence="8">
    <location>
        <begin position="222"/>
        <end position="260"/>
    </location>
</feature>
<evidence type="ECO:0000313" key="9">
    <source>
        <dbReference type="WBParaSite" id="GPUH_0001108501-mRNA-1"/>
    </source>
</evidence>
<dbReference type="GO" id="GO:0048646">
    <property type="term" value="P:anatomical structure formation involved in morphogenesis"/>
    <property type="evidence" value="ECO:0007669"/>
    <property type="project" value="UniProtKB-ARBA"/>
</dbReference>
<evidence type="ECO:0000256" key="1">
    <source>
        <dbReference type="ARBA" id="ARBA00022473"/>
    </source>
</evidence>
<dbReference type="PRINTS" id="PR00010">
    <property type="entry name" value="EGFBLOOD"/>
</dbReference>
<dbReference type="InterPro" id="IPR001881">
    <property type="entry name" value="EGF-like_Ca-bd_dom"/>
</dbReference>
<dbReference type="FunFam" id="2.10.25.10:FF:000004">
    <property type="entry name" value="Neurogenic locus notch 1"/>
    <property type="match status" value="1"/>
</dbReference>
<dbReference type="GO" id="GO:0005112">
    <property type="term" value="F:Notch binding"/>
    <property type="evidence" value="ECO:0007669"/>
    <property type="project" value="TreeGrafter"/>
</dbReference>
<dbReference type="Pfam" id="PF00008">
    <property type="entry name" value="EGF"/>
    <property type="match status" value="3"/>
</dbReference>
<dbReference type="PROSITE" id="PS50026">
    <property type="entry name" value="EGF_3"/>
    <property type="match status" value="6"/>
</dbReference>
<dbReference type="PROSITE" id="PS00022">
    <property type="entry name" value="EGF_1"/>
    <property type="match status" value="6"/>
</dbReference>
<dbReference type="GO" id="GO:0048667">
    <property type="term" value="P:cell morphogenesis involved in neuron differentiation"/>
    <property type="evidence" value="ECO:0007669"/>
    <property type="project" value="UniProtKB-ARBA"/>
</dbReference>
<feature type="disulfide bond" evidence="7">
    <location>
        <begin position="14"/>
        <end position="24"/>
    </location>
</feature>
<feature type="disulfide bond" evidence="7">
    <location>
        <begin position="114"/>
        <end position="123"/>
    </location>
</feature>
<feature type="disulfide bond" evidence="7">
    <location>
        <begin position="51"/>
        <end position="61"/>
    </location>
</feature>
<dbReference type="FunFam" id="2.10.25.10:FF:000172">
    <property type="entry name" value="FAT atypical cadherin 3"/>
    <property type="match status" value="1"/>
</dbReference>